<dbReference type="GO" id="GO:0016887">
    <property type="term" value="F:ATP hydrolysis activity"/>
    <property type="evidence" value="ECO:0007669"/>
    <property type="project" value="InterPro"/>
</dbReference>
<dbReference type="PANTHER" id="PTHR30486:SF6">
    <property type="entry name" value="TYPE IV PILUS RETRACTATION ATPASE PILT"/>
    <property type="match status" value="1"/>
</dbReference>
<dbReference type="SUPFAM" id="SSF52540">
    <property type="entry name" value="P-loop containing nucleoside triphosphate hydrolases"/>
    <property type="match status" value="1"/>
</dbReference>
<dbReference type="EMBL" id="CP032549">
    <property type="protein sequence ID" value="QIV86318.1"/>
    <property type="molecule type" value="Genomic_DNA"/>
</dbReference>
<sequence>MNTGKHSEDYENGSTAHVLNAKILESVRERALASGGQLDAIALAGAVHDSGAALGAQGAAQSLESLQHEVAGLSVLEPFARIPDVTDVLVDGQGQVWTDSPRGLELMEFRFSSAERVRELAVHLATLAGRRLDAASPFMDMSLRNYRVHAVLPPIATRGPLISIRVKHASRLGLDEVLQYSPPFWTPLLRSVIQRQMNFLVTGGTGSGKTTLLQAMLAEADAQQRLVVVEDSQELQINHPHAVSLQTRSANVEAAGLVQLKDLVVQALRMRPDRLIVGECRGEEIRDFLAAMNTGHQGAAGTLHANNPASVPARLAALGALAGWSVQATSLQASSALDLVIHMSRGERGRRGPISLGSLETDDSGRMRMRTLINMHSDNPLSADAHQVLEQKFGSTLTAALSEQLLKLNGTGESPC</sequence>
<keyword evidence="4" id="KW-1185">Reference proteome</keyword>
<dbReference type="PANTHER" id="PTHR30486">
    <property type="entry name" value="TWITCHING MOTILITY PROTEIN PILT"/>
    <property type="match status" value="1"/>
</dbReference>
<organism evidence="3 4">
    <name type="scientific">Glutamicibacter mishrai</name>
    <dbReference type="NCBI Taxonomy" id="1775880"/>
    <lineage>
        <taxon>Bacteria</taxon>
        <taxon>Bacillati</taxon>
        <taxon>Actinomycetota</taxon>
        <taxon>Actinomycetes</taxon>
        <taxon>Micrococcales</taxon>
        <taxon>Micrococcaceae</taxon>
        <taxon>Glutamicibacter</taxon>
    </lineage>
</organism>
<dbReference type="Proteomes" id="UP000502331">
    <property type="component" value="Chromosome"/>
</dbReference>
<gene>
    <name evidence="3" type="ORF">D3791_03785</name>
</gene>
<dbReference type="InterPro" id="IPR050921">
    <property type="entry name" value="T4SS_GSP_E_ATPase"/>
</dbReference>
<protein>
    <submittedName>
        <fullName evidence="3">TadA family conjugal transfer-associated ATPase</fullName>
    </submittedName>
</protein>
<evidence type="ECO:0000256" key="1">
    <source>
        <dbReference type="ARBA" id="ARBA00006611"/>
    </source>
</evidence>
<dbReference type="InterPro" id="IPR022399">
    <property type="entry name" value="TadA-like_ATPase"/>
</dbReference>
<dbReference type="RefSeq" id="WP_172511322.1">
    <property type="nucleotide sequence ID" value="NZ_CP032549.1"/>
</dbReference>
<dbReference type="InterPro" id="IPR027417">
    <property type="entry name" value="P-loop_NTPase"/>
</dbReference>
<dbReference type="Gene3D" id="3.40.50.300">
    <property type="entry name" value="P-loop containing nucleotide triphosphate hydrolases"/>
    <property type="match status" value="1"/>
</dbReference>
<feature type="domain" description="Bacterial type II secretion system protein E" evidence="2">
    <location>
        <begin position="84"/>
        <end position="341"/>
    </location>
</feature>
<dbReference type="NCBIfam" id="TIGR03819">
    <property type="entry name" value="heli_sec_ATPase"/>
    <property type="match status" value="1"/>
</dbReference>
<reference evidence="3 4" key="1">
    <citation type="submission" date="2018-09" db="EMBL/GenBank/DDBJ databases">
        <title>Glutamicibacter mishrai S5-52T (LMG 29155T = KCTC 39846T).</title>
        <authorList>
            <person name="Das S.K."/>
        </authorList>
    </citation>
    <scope>NUCLEOTIDE SEQUENCE [LARGE SCALE GENOMIC DNA]</scope>
    <source>
        <strain evidence="3 4">S5-52</strain>
    </source>
</reference>
<dbReference type="Gene3D" id="3.30.450.380">
    <property type="match status" value="1"/>
</dbReference>
<evidence type="ECO:0000313" key="4">
    <source>
        <dbReference type="Proteomes" id="UP000502331"/>
    </source>
</evidence>
<name>A0A6H0SG06_9MICC</name>
<proteinExistence type="inferred from homology"/>
<evidence type="ECO:0000313" key="3">
    <source>
        <dbReference type="EMBL" id="QIV86318.1"/>
    </source>
</evidence>
<dbReference type="AlphaFoldDB" id="A0A6H0SG06"/>
<dbReference type="CDD" id="cd01130">
    <property type="entry name" value="VirB11-like_ATPase"/>
    <property type="match status" value="1"/>
</dbReference>
<comment type="similarity">
    <text evidence="1">Belongs to the GSP E family.</text>
</comment>
<evidence type="ECO:0000259" key="2">
    <source>
        <dbReference type="Pfam" id="PF00437"/>
    </source>
</evidence>
<dbReference type="Pfam" id="PF00437">
    <property type="entry name" value="T2SSE"/>
    <property type="match status" value="1"/>
</dbReference>
<accession>A0A6H0SG06</accession>
<dbReference type="InterPro" id="IPR001482">
    <property type="entry name" value="T2SS/T4SS_dom"/>
</dbReference>